<dbReference type="Proteomes" id="UP000186785">
    <property type="component" value="Unassembled WGS sequence"/>
</dbReference>
<feature type="region of interest" description="Disordered" evidence="2">
    <location>
        <begin position="1"/>
        <end position="29"/>
    </location>
</feature>
<organism evidence="3 4">
    <name type="scientific">Boudabousia liubingyangii</name>
    <dbReference type="NCBI Taxonomy" id="1921764"/>
    <lineage>
        <taxon>Bacteria</taxon>
        <taxon>Bacillati</taxon>
        <taxon>Actinomycetota</taxon>
        <taxon>Actinomycetes</taxon>
        <taxon>Actinomycetales</taxon>
        <taxon>Actinomycetaceae</taxon>
        <taxon>Boudabousia</taxon>
    </lineage>
</organism>
<dbReference type="RefSeq" id="WP_073709129.1">
    <property type="nucleotide sequence ID" value="NZ_MQSV01000002.1"/>
</dbReference>
<dbReference type="EMBL" id="MQSV01000002">
    <property type="protein sequence ID" value="OKL49141.1"/>
    <property type="molecule type" value="Genomic_DNA"/>
</dbReference>
<evidence type="ECO:0000313" key="4">
    <source>
        <dbReference type="Proteomes" id="UP000186785"/>
    </source>
</evidence>
<proteinExistence type="predicted"/>
<evidence type="ECO:0000256" key="2">
    <source>
        <dbReference type="SAM" id="MobiDB-lite"/>
    </source>
</evidence>
<protein>
    <submittedName>
        <fullName evidence="3">ATPase</fullName>
    </submittedName>
</protein>
<sequence>MSENQIPTPTPEAAEPAKTAETEASVTPTPVALTAAEQSNSQFGRIDADGTVWVRDGESERQIGQYADGVPEDGLELYIRRFLDLEAQVKLFSDRLPNLSPKDIDSTLSSLKQQLEEPAAVGDLPALRQRLESIASQAEQRKEEARAARAAAREQALAERTKIVEAAEALANQDPERTQWKNSGQQLRDLLDQWKQAQKRGPKLERSAEDALWKRFSASRTLFDRQRRQFFSALDARQAEVKATKEKLIAEAEALSTSTDWGATSAAYRGLMDQWKAAGRSSRKDDDALWERFRDAQQKFFDARKAANSAMDEEFTENLKQKEALLEKAEAILPVTDIEAAKAALRPLQDQWDAIGRVPRNDVKRIEGRMRAVEEAIRNAEEEVWRKSNPETKARAEGMLGQLEALIEQIDADIEKAKADGDQKSLAELESARSARVAWLEQIKNNVD</sequence>
<name>A0A1Q5PNK3_9ACTO</name>
<gene>
    <name evidence="3" type="ORF">BSR29_04735</name>
</gene>
<evidence type="ECO:0000313" key="3">
    <source>
        <dbReference type="EMBL" id="OKL49141.1"/>
    </source>
</evidence>
<feature type="compositionally biased region" description="Low complexity" evidence="2">
    <location>
        <begin position="11"/>
        <end position="24"/>
    </location>
</feature>
<keyword evidence="4" id="KW-1185">Reference proteome</keyword>
<feature type="coiled-coil region" evidence="1">
    <location>
        <begin position="128"/>
        <end position="155"/>
    </location>
</feature>
<comment type="caution">
    <text evidence="3">The sequence shown here is derived from an EMBL/GenBank/DDBJ whole genome shotgun (WGS) entry which is preliminary data.</text>
</comment>
<dbReference type="STRING" id="1921764.BSR28_04300"/>
<feature type="coiled-coil region" evidence="1">
    <location>
        <begin position="363"/>
        <end position="420"/>
    </location>
</feature>
<evidence type="ECO:0000256" key="1">
    <source>
        <dbReference type="SAM" id="Coils"/>
    </source>
</evidence>
<dbReference type="InterPro" id="IPR007139">
    <property type="entry name" value="DUF349"/>
</dbReference>
<accession>A0A1Q5PNK3</accession>
<dbReference type="Pfam" id="PF03993">
    <property type="entry name" value="DUF349"/>
    <property type="match status" value="3"/>
</dbReference>
<dbReference type="AlphaFoldDB" id="A0A1Q5PNK3"/>
<keyword evidence="1" id="KW-0175">Coiled coil</keyword>
<dbReference type="OrthoDB" id="5422202at2"/>
<reference evidence="3 4" key="1">
    <citation type="submission" date="2016-11" db="EMBL/GenBank/DDBJ databases">
        <title>Actinomyces gypaetusis sp. nov. isolated from the vulture Gypaetus barbatus in Qinghai Tibet Plateau China.</title>
        <authorList>
            <person name="Meng X."/>
        </authorList>
    </citation>
    <scope>NUCLEOTIDE SEQUENCE [LARGE SCALE GENOMIC DNA]</scope>
    <source>
        <strain evidence="3 4">VUL4_2</strain>
    </source>
</reference>